<dbReference type="InterPro" id="IPR014543">
    <property type="entry name" value="UCP028291"/>
</dbReference>
<evidence type="ECO:0000313" key="1">
    <source>
        <dbReference type="EMBL" id="VVQ35471.1"/>
    </source>
</evidence>
<organism evidence="1 2">
    <name type="scientific">Pseudomonas fluorescens</name>
    <dbReference type="NCBI Taxonomy" id="294"/>
    <lineage>
        <taxon>Bacteria</taxon>
        <taxon>Pseudomonadati</taxon>
        <taxon>Pseudomonadota</taxon>
        <taxon>Gammaproteobacteria</taxon>
        <taxon>Pseudomonadales</taxon>
        <taxon>Pseudomonadaceae</taxon>
        <taxon>Pseudomonas</taxon>
    </lineage>
</organism>
<name>A0A5E7WKV1_PSEFL</name>
<accession>A0A5E7WKV1</accession>
<dbReference type="AlphaFoldDB" id="A0A5E7WKV1"/>
<dbReference type="EMBL" id="CABVJH010000008">
    <property type="protein sequence ID" value="VVQ35471.1"/>
    <property type="molecule type" value="Genomic_DNA"/>
</dbReference>
<protein>
    <recommendedName>
        <fullName evidence="3">DUF2218 domain-containing protein</fullName>
    </recommendedName>
</protein>
<evidence type="ECO:0000313" key="2">
    <source>
        <dbReference type="Proteomes" id="UP000325645"/>
    </source>
</evidence>
<dbReference type="Gene3D" id="3.30.310.50">
    <property type="entry name" value="Alpha-D-phosphohexomutase, C-terminal domain"/>
    <property type="match status" value="1"/>
</dbReference>
<dbReference type="Pfam" id="PF09981">
    <property type="entry name" value="DUF2218"/>
    <property type="match status" value="1"/>
</dbReference>
<sequence length="95" mass="10708">MLYSEATTPIEQPQRLIIRLSRHWAHKFQVEQQEGQSRIDFGGSGCLLKAVDGGLWVEAWAPAEEMDELEAAIVDHLQRNAAAGATLHFAWQRHS</sequence>
<dbReference type="RefSeq" id="WP_150658051.1">
    <property type="nucleotide sequence ID" value="NZ_CABVJH010000008.1"/>
</dbReference>
<reference evidence="1 2" key="1">
    <citation type="submission" date="2019-09" db="EMBL/GenBank/DDBJ databases">
        <authorList>
            <person name="Chandra G."/>
            <person name="Truman W A."/>
        </authorList>
    </citation>
    <scope>NUCLEOTIDE SEQUENCE [LARGE SCALE GENOMIC DNA]</scope>
    <source>
        <strain evidence="1">PS943</strain>
    </source>
</reference>
<evidence type="ECO:0008006" key="3">
    <source>
        <dbReference type="Google" id="ProtNLM"/>
    </source>
</evidence>
<gene>
    <name evidence="1" type="ORF">PS943_04361</name>
</gene>
<dbReference type="Proteomes" id="UP000325645">
    <property type="component" value="Unassembled WGS sequence"/>
</dbReference>
<proteinExistence type="predicted"/>